<dbReference type="Proteomes" id="UP001470230">
    <property type="component" value="Unassembled WGS sequence"/>
</dbReference>
<accession>A0ABR2GWL6</accession>
<feature type="domain" description="Protein kinase" evidence="1">
    <location>
        <begin position="1"/>
        <end position="98"/>
    </location>
</feature>
<dbReference type="InterPro" id="IPR051681">
    <property type="entry name" value="Ser/Thr_Kinases-Pseudokinases"/>
</dbReference>
<organism evidence="2 3">
    <name type="scientific">Tritrichomonas musculus</name>
    <dbReference type="NCBI Taxonomy" id="1915356"/>
    <lineage>
        <taxon>Eukaryota</taxon>
        <taxon>Metamonada</taxon>
        <taxon>Parabasalia</taxon>
        <taxon>Tritrichomonadida</taxon>
        <taxon>Tritrichomonadidae</taxon>
        <taxon>Tritrichomonas</taxon>
    </lineage>
</organism>
<gene>
    <name evidence="2" type="ORF">M9Y10_035916</name>
</gene>
<dbReference type="PROSITE" id="PS50011">
    <property type="entry name" value="PROTEIN_KINASE_DOM"/>
    <property type="match status" value="1"/>
</dbReference>
<proteinExistence type="predicted"/>
<dbReference type="SUPFAM" id="SSF56112">
    <property type="entry name" value="Protein kinase-like (PK-like)"/>
    <property type="match status" value="1"/>
</dbReference>
<comment type="caution">
    <text evidence="2">The sequence shown here is derived from an EMBL/GenBank/DDBJ whole genome shotgun (WGS) entry which is preliminary data.</text>
</comment>
<keyword evidence="2" id="KW-0808">Transferase</keyword>
<dbReference type="EMBL" id="JAPFFF010000057">
    <property type="protein sequence ID" value="KAK8837972.1"/>
    <property type="molecule type" value="Genomic_DNA"/>
</dbReference>
<evidence type="ECO:0000313" key="3">
    <source>
        <dbReference type="Proteomes" id="UP001470230"/>
    </source>
</evidence>
<evidence type="ECO:0000259" key="1">
    <source>
        <dbReference type="PROSITE" id="PS50011"/>
    </source>
</evidence>
<reference evidence="2 3" key="1">
    <citation type="submission" date="2024-04" db="EMBL/GenBank/DDBJ databases">
        <title>Tritrichomonas musculus Genome.</title>
        <authorList>
            <person name="Alves-Ferreira E."/>
            <person name="Grigg M."/>
            <person name="Lorenzi H."/>
            <person name="Galac M."/>
        </authorList>
    </citation>
    <scope>NUCLEOTIDE SEQUENCE [LARGE SCALE GENOMIC DNA]</scope>
    <source>
        <strain evidence="2 3">EAF2021</strain>
    </source>
</reference>
<name>A0ABR2GWL6_9EUKA</name>
<dbReference type="PANTHER" id="PTHR44329:SF6">
    <property type="entry name" value="RECEPTOR-INTERACTING SERINE_THREONINE-PROTEIN KINASE 1"/>
    <property type="match status" value="1"/>
</dbReference>
<dbReference type="Gene3D" id="1.10.510.10">
    <property type="entry name" value="Transferase(Phosphotransferase) domain 1"/>
    <property type="match status" value="1"/>
</dbReference>
<dbReference type="InterPro" id="IPR011009">
    <property type="entry name" value="Kinase-like_dom_sf"/>
</dbReference>
<keyword evidence="2" id="KW-0418">Kinase</keyword>
<keyword evidence="3" id="KW-1185">Reference proteome</keyword>
<dbReference type="PANTHER" id="PTHR44329">
    <property type="entry name" value="SERINE/THREONINE-PROTEIN KINASE TNNI3K-RELATED"/>
    <property type="match status" value="1"/>
</dbReference>
<dbReference type="InterPro" id="IPR001245">
    <property type="entry name" value="Ser-Thr/Tyr_kinase_cat_dom"/>
</dbReference>
<dbReference type="GO" id="GO:0016301">
    <property type="term" value="F:kinase activity"/>
    <property type="evidence" value="ECO:0007669"/>
    <property type="project" value="UniProtKB-KW"/>
</dbReference>
<protein>
    <submittedName>
        <fullName evidence="2">Receptor-interacting serine/threonine-protein kinase 1</fullName>
    </submittedName>
</protein>
<evidence type="ECO:0000313" key="2">
    <source>
        <dbReference type="EMBL" id="KAK8837972.1"/>
    </source>
</evidence>
<dbReference type="InterPro" id="IPR000719">
    <property type="entry name" value="Prot_kinase_dom"/>
</dbReference>
<dbReference type="Pfam" id="PF07714">
    <property type="entry name" value="PK_Tyr_Ser-Thr"/>
    <property type="match status" value="1"/>
</dbReference>
<sequence length="158" mass="18783">MDYIAPEVLKDLKYSKSSDVYSFSIIVYEMFNLKKPYSFIESKKEFITYVVNEKYKPIIYNSCPECYKNLLQRCWSQDPEDRPSFEQILFELKTNPDFITEKINKEEFFIYARMIDEYQASFGSSIEPKAIDDIIKKYSVTSKISDFYLSSTFRPDSD</sequence>
<keyword evidence="2" id="KW-0675">Receptor</keyword>